<evidence type="ECO:0000256" key="1">
    <source>
        <dbReference type="SAM" id="SignalP"/>
    </source>
</evidence>
<dbReference type="InterPro" id="IPR036728">
    <property type="entry name" value="PBP_GOBP_sf"/>
</dbReference>
<dbReference type="CDD" id="cd23992">
    <property type="entry name" value="PBP_GOBP"/>
    <property type="match status" value="1"/>
</dbReference>
<accession>A0A3G2GRU6</accession>
<reference evidence="2" key="1">
    <citation type="submission" date="2017-12" db="EMBL/GenBank/DDBJ databases">
        <authorList>
            <person name="Song Y."/>
        </authorList>
    </citation>
    <scope>NUCLEOTIDE SEQUENCE</scope>
    <source>
        <tissue evidence="2">Antennae</tissue>
    </source>
</reference>
<protein>
    <submittedName>
        <fullName evidence="2">Odorant-binding protein 9</fullName>
    </submittedName>
</protein>
<gene>
    <name evidence="2" type="primary">OBP9</name>
</gene>
<feature type="chain" id="PRO_5018119979" evidence="1">
    <location>
        <begin position="19"/>
        <end position="145"/>
    </location>
</feature>
<dbReference type="SUPFAM" id="SSF47565">
    <property type="entry name" value="Insect pheromone/odorant-binding proteins"/>
    <property type="match status" value="1"/>
</dbReference>
<dbReference type="InterPro" id="IPR006170">
    <property type="entry name" value="PBP/GOBP"/>
</dbReference>
<dbReference type="GO" id="GO:0005549">
    <property type="term" value="F:odorant binding"/>
    <property type="evidence" value="ECO:0007669"/>
    <property type="project" value="InterPro"/>
</dbReference>
<keyword evidence="1" id="KW-0732">Signal</keyword>
<dbReference type="Gene3D" id="1.10.238.20">
    <property type="entry name" value="Pheromone/general odorant binding protein domain"/>
    <property type="match status" value="1"/>
</dbReference>
<evidence type="ECO:0000313" key="2">
    <source>
        <dbReference type="EMBL" id="AYN07350.1"/>
    </source>
</evidence>
<sequence>MYKILAVAVCCLAAFTSADFPVEHKDVMNECRMKVGLSIEEYRAIDESSVSKSDKAKCFFLCMMEDKKMLKDGKVNWDFVKMELKKLQSERPEVQKKIKGVYEGCFNEVKNTGNNCNYAYDIMTCIIKRKSEAAEIPEDASLPTR</sequence>
<dbReference type="Pfam" id="PF01395">
    <property type="entry name" value="PBP_GOBP"/>
    <property type="match status" value="1"/>
</dbReference>
<organism evidence="2">
    <name type="scientific">Yemma signatus</name>
    <dbReference type="NCBI Taxonomy" id="300820"/>
    <lineage>
        <taxon>Eukaryota</taxon>
        <taxon>Metazoa</taxon>
        <taxon>Ecdysozoa</taxon>
        <taxon>Arthropoda</taxon>
        <taxon>Hexapoda</taxon>
        <taxon>Insecta</taxon>
        <taxon>Pterygota</taxon>
        <taxon>Neoptera</taxon>
        <taxon>Paraneoptera</taxon>
        <taxon>Hemiptera</taxon>
        <taxon>Heteroptera</taxon>
        <taxon>Panheteroptera</taxon>
        <taxon>Pentatomomorpha</taxon>
        <taxon>Lygaeoidea</taxon>
        <taxon>Berytidae</taxon>
        <taxon>Yemma</taxon>
    </lineage>
</organism>
<proteinExistence type="evidence at transcript level"/>
<dbReference type="EMBL" id="MG719266">
    <property type="protein sequence ID" value="AYN07350.1"/>
    <property type="molecule type" value="mRNA"/>
</dbReference>
<dbReference type="SMART" id="SM00708">
    <property type="entry name" value="PhBP"/>
    <property type="match status" value="1"/>
</dbReference>
<name>A0A3G2GRU6_9HEMI</name>
<feature type="signal peptide" evidence="1">
    <location>
        <begin position="1"/>
        <end position="18"/>
    </location>
</feature>
<dbReference type="AlphaFoldDB" id="A0A3G2GRU6"/>